<dbReference type="InterPro" id="IPR051268">
    <property type="entry name" value="Type-I_R_enzyme_R_subunit"/>
</dbReference>
<dbReference type="InterPro" id="IPR007409">
    <property type="entry name" value="Restrct_endonuc_type1_HsdR_N"/>
</dbReference>
<dbReference type="CDD" id="cd18030">
    <property type="entry name" value="DEXHc_RE_I_HsdR"/>
    <property type="match status" value="1"/>
</dbReference>
<dbReference type="STRING" id="1736674.APS56_08685"/>
<comment type="function">
    <text evidence="10">Subunit R is required for both nuclease and ATPase activities, but not for modification.</text>
</comment>
<dbReference type="InterPro" id="IPR014001">
    <property type="entry name" value="Helicase_ATP-bd"/>
</dbReference>
<keyword evidence="5 10" id="KW-0680">Restriction system</keyword>
<dbReference type="GO" id="GO:0009307">
    <property type="term" value="P:DNA restriction-modification system"/>
    <property type="evidence" value="ECO:0007669"/>
    <property type="project" value="UniProtKB-KW"/>
</dbReference>
<keyword evidence="3" id="KW-0540">Nuclease</keyword>
<dbReference type="Proteomes" id="UP000057981">
    <property type="component" value="Chromosome"/>
</dbReference>
<evidence type="ECO:0000256" key="3">
    <source>
        <dbReference type="ARBA" id="ARBA00022722"/>
    </source>
</evidence>
<keyword evidence="13" id="KW-1185">Reference proteome</keyword>
<name>A0A0P0DB97_9FLAO</name>
<evidence type="ECO:0000256" key="4">
    <source>
        <dbReference type="ARBA" id="ARBA00022741"/>
    </source>
</evidence>
<dbReference type="OrthoDB" id="9758243at2"/>
<comment type="similarity">
    <text evidence="2 10">Belongs to the HsdR family.</text>
</comment>
<dbReference type="EMBL" id="CP012898">
    <property type="protein sequence ID" value="ALJ05194.1"/>
    <property type="molecule type" value="Genomic_DNA"/>
</dbReference>
<keyword evidence="9 10" id="KW-0238">DNA-binding</keyword>
<keyword evidence="7 10" id="KW-0378">Hydrolase</keyword>
<dbReference type="GO" id="GO:0009035">
    <property type="term" value="F:type I site-specific deoxyribonuclease activity"/>
    <property type="evidence" value="ECO:0007669"/>
    <property type="project" value="UniProtKB-EC"/>
</dbReference>
<dbReference type="PROSITE" id="PS51192">
    <property type="entry name" value="HELICASE_ATP_BIND_1"/>
    <property type="match status" value="1"/>
</dbReference>
<protein>
    <recommendedName>
        <fullName evidence="10">Type I restriction enzyme endonuclease subunit</fullName>
        <shortName evidence="10">R protein</shortName>
        <ecNumber evidence="10">3.1.21.3</ecNumber>
    </recommendedName>
</protein>
<dbReference type="NCBIfam" id="TIGR00348">
    <property type="entry name" value="hsdR"/>
    <property type="match status" value="1"/>
</dbReference>
<evidence type="ECO:0000256" key="6">
    <source>
        <dbReference type="ARBA" id="ARBA00022759"/>
    </source>
</evidence>
<dbReference type="REBASE" id="129828">
    <property type="entry name" value="AspHZ22ORF8660P"/>
</dbReference>
<dbReference type="InterPro" id="IPR004473">
    <property type="entry name" value="Restrct_endonuc_typeI_HsdR"/>
</dbReference>
<dbReference type="AlphaFoldDB" id="A0A0P0DB97"/>
<dbReference type="Gene3D" id="3.40.50.300">
    <property type="entry name" value="P-loop containing nucleotide triphosphate hydrolases"/>
    <property type="match status" value="2"/>
</dbReference>
<evidence type="ECO:0000256" key="5">
    <source>
        <dbReference type="ARBA" id="ARBA00022747"/>
    </source>
</evidence>
<dbReference type="KEGG" id="ahz:APS56_08685"/>
<gene>
    <name evidence="12" type="ORF">APS56_08685</name>
</gene>
<dbReference type="CDD" id="cd18800">
    <property type="entry name" value="SF2_C_EcoR124I-like"/>
    <property type="match status" value="1"/>
</dbReference>
<dbReference type="Pfam" id="PF04313">
    <property type="entry name" value="HSDR_N"/>
    <property type="match status" value="1"/>
</dbReference>
<dbReference type="EC" id="3.1.21.3" evidence="10"/>
<dbReference type="CDD" id="cd22332">
    <property type="entry name" value="HsdR_N"/>
    <property type="match status" value="1"/>
</dbReference>
<dbReference type="GO" id="GO:0005524">
    <property type="term" value="F:ATP binding"/>
    <property type="evidence" value="ECO:0007669"/>
    <property type="project" value="UniProtKB-KW"/>
</dbReference>
<dbReference type="PANTHER" id="PTHR30195:SF15">
    <property type="entry name" value="TYPE I RESTRICTION ENZYME HINDI ENDONUCLEASE SUBUNIT"/>
    <property type="match status" value="1"/>
</dbReference>
<organism evidence="12 13">
    <name type="scientific">Pseudalgibacter alginicilyticus</name>
    <dbReference type="NCBI Taxonomy" id="1736674"/>
    <lineage>
        <taxon>Bacteria</taxon>
        <taxon>Pseudomonadati</taxon>
        <taxon>Bacteroidota</taxon>
        <taxon>Flavobacteriia</taxon>
        <taxon>Flavobacteriales</taxon>
        <taxon>Flavobacteriaceae</taxon>
        <taxon>Pseudalgibacter</taxon>
    </lineage>
</organism>
<keyword evidence="8 10" id="KW-0067">ATP-binding</keyword>
<evidence type="ECO:0000256" key="2">
    <source>
        <dbReference type="ARBA" id="ARBA00008598"/>
    </source>
</evidence>
<dbReference type="SUPFAM" id="SSF52540">
    <property type="entry name" value="P-loop containing nucleoside triphosphate hydrolases"/>
    <property type="match status" value="1"/>
</dbReference>
<dbReference type="SMART" id="SM00487">
    <property type="entry name" value="DEXDc"/>
    <property type="match status" value="1"/>
</dbReference>
<evidence type="ECO:0000256" key="1">
    <source>
        <dbReference type="ARBA" id="ARBA00000851"/>
    </source>
</evidence>
<dbReference type="InterPro" id="IPR027417">
    <property type="entry name" value="P-loop_NTPase"/>
</dbReference>
<dbReference type="PATRIC" id="fig|1736674.3.peg.1775"/>
<keyword evidence="4 10" id="KW-0547">Nucleotide-binding</keyword>
<keyword evidence="6 12" id="KW-0255">Endonuclease</keyword>
<dbReference type="InterPro" id="IPR055180">
    <property type="entry name" value="HsdR_RecA-like_helicase_dom_2"/>
</dbReference>
<evidence type="ECO:0000313" key="13">
    <source>
        <dbReference type="Proteomes" id="UP000057981"/>
    </source>
</evidence>
<evidence type="ECO:0000259" key="11">
    <source>
        <dbReference type="PROSITE" id="PS51192"/>
    </source>
</evidence>
<dbReference type="GO" id="GO:0003677">
    <property type="term" value="F:DNA binding"/>
    <property type="evidence" value="ECO:0007669"/>
    <property type="project" value="UniProtKB-KW"/>
</dbReference>
<proteinExistence type="inferred from homology"/>
<feature type="domain" description="Helicase ATP-binding" evidence="11">
    <location>
        <begin position="340"/>
        <end position="502"/>
    </location>
</feature>
<evidence type="ECO:0000256" key="8">
    <source>
        <dbReference type="ARBA" id="ARBA00022840"/>
    </source>
</evidence>
<comment type="catalytic activity">
    <reaction evidence="1 10">
        <text>Endonucleolytic cleavage of DNA to give random double-stranded fragments with terminal 5'-phosphates, ATP is simultaneously hydrolyzed.</text>
        <dbReference type="EC" id="3.1.21.3"/>
    </reaction>
</comment>
<dbReference type="Pfam" id="PF18766">
    <property type="entry name" value="SWI2_SNF2"/>
    <property type="match status" value="1"/>
</dbReference>
<dbReference type="RefSeq" id="WP_054727233.1">
    <property type="nucleotide sequence ID" value="NZ_CP012898.1"/>
</dbReference>
<evidence type="ECO:0000256" key="7">
    <source>
        <dbReference type="ARBA" id="ARBA00022801"/>
    </source>
</evidence>
<sequence length="1087" mass="125525">MSKTPSFLEDHISQIPAIQLLINMGYQYVSPEQALEWRNDKKSHVLFENILKEQLKKINSIQRKGKSYEFSEANINSAILSLKDLPINEGFLNANAAFYDLITLGKALEQSIDGDKKSHTLQYIDWETPENNVFHVTEEYAVLRTGRTDTYRPDIVLFINGIPIVVIECKSPSLSGTKSPTELAIEQHIRNFSKTGIRSLYIYSNLLLSIAANDGSYATTGTSKEFWSKWKEQFANKETESKYWDGLQALKNKPLKESVKDQLFTERTFGFNYARWYFDSLEEENRPLTKQDELLYSLCRPERLIDIIRNFTVYDEGIKKVARYQQYFAVKDTLKRVTHFDNTGKRQGGVIWHTQGSGKSLTMVMLAQMIASSPKISNPKILLVTDRIDLDDQISDTFKKCQKEVKQAKTGSHLTELLHDKSDAIITTIINKFEAAVNQCKQPFLSPDIFVMIDEGHRTQYGSFNVSMQRVFSNACFLAFTGTPLMKKEKSTANKFGGYIGLPYTVKDAVEDGAVVPLLYEGRHNLITVDEDPINRYFDKLSEPLSDYGKANLKKKFNTINELNKTEKVIYARAWDISEHYRSFFQTEGDKYKPKAQLVAPSIKTALLYKQYLDEIGMVSSEVVVTQSDPREGTEDGFYNVNEEKEREDAYFNAMIDKYGDLKRFEKSIITQFKKREHPEILIVVAKLLTGFDAPNNTILYLCRSLKEHTLLQAVARVNRVYPGKDYGYIIDYYGNLENLDNALSTYSGLAEFDDSELEGTLTNLNEEVKKLPQAHSELWDIFKTLKDKNLEPTAYEELLAPEDIRNKFYEKLSHFARLLKMALSSIDFVNNTDDKKINMYKRDAKFFLKLRVDVKRRYNDNLSYKEFEPQIQKLINKHISTEGEIMKVTELVNIFDKEEREAEIEKITGKASQADHIASRTIKAINVKMQEDPVYYKKLADLIKETIEEYYLKRISETEFLKRAKEHEDRFLHGRSDDAPEELANNDAALAFYNFSKSIYDDSELLKTPFHIEVSLAIDNTVKKHIYLNGNKIIEWHKNNDITGKINIVLGDVLYELLKKFDLDTDWSKIDHLIEECMKVAILKYK</sequence>
<dbReference type="InterPro" id="IPR040980">
    <property type="entry name" value="SWI2_SNF2"/>
</dbReference>
<dbReference type="Pfam" id="PF22679">
    <property type="entry name" value="T1R_D3-like"/>
    <property type="match status" value="1"/>
</dbReference>
<evidence type="ECO:0000256" key="10">
    <source>
        <dbReference type="RuleBase" id="RU364115"/>
    </source>
</evidence>
<evidence type="ECO:0000313" key="12">
    <source>
        <dbReference type="EMBL" id="ALJ05194.1"/>
    </source>
</evidence>
<comment type="subunit">
    <text evidence="10">The type I restriction/modification system is composed of three polypeptides R, M and S.</text>
</comment>
<evidence type="ECO:0000256" key="9">
    <source>
        <dbReference type="ARBA" id="ARBA00023125"/>
    </source>
</evidence>
<accession>A0A0P0DB97</accession>
<dbReference type="Gene3D" id="3.90.1570.50">
    <property type="match status" value="1"/>
</dbReference>
<reference evidence="12 13" key="1">
    <citation type="submission" date="2015-10" db="EMBL/GenBank/DDBJ databases">
        <authorList>
            <person name="Gilbert D.G."/>
        </authorList>
    </citation>
    <scope>NUCLEOTIDE SEQUENCE [LARGE SCALE GENOMIC DNA]</scope>
    <source>
        <strain evidence="13">HZ-22</strain>
    </source>
</reference>
<dbReference type="PANTHER" id="PTHR30195">
    <property type="entry name" value="TYPE I SITE-SPECIFIC DEOXYRIBONUCLEASE PROTEIN SUBUNIT M AND R"/>
    <property type="match status" value="1"/>
</dbReference>